<feature type="region of interest" description="Disordered" evidence="1">
    <location>
        <begin position="1"/>
        <end position="22"/>
    </location>
</feature>
<evidence type="ECO:0000313" key="2">
    <source>
        <dbReference type="EMBL" id="ODV78115.1"/>
    </source>
</evidence>
<protein>
    <submittedName>
        <fullName evidence="2">Uncharacterized protein</fullName>
    </submittedName>
</protein>
<evidence type="ECO:0000313" key="3">
    <source>
        <dbReference type="Proteomes" id="UP000094285"/>
    </source>
</evidence>
<organism evidence="2 3">
    <name type="scientific">Suhomyces tanzawaensis NRRL Y-17324</name>
    <dbReference type="NCBI Taxonomy" id="984487"/>
    <lineage>
        <taxon>Eukaryota</taxon>
        <taxon>Fungi</taxon>
        <taxon>Dikarya</taxon>
        <taxon>Ascomycota</taxon>
        <taxon>Saccharomycotina</taxon>
        <taxon>Pichiomycetes</taxon>
        <taxon>Debaryomycetaceae</taxon>
        <taxon>Suhomyces</taxon>
    </lineage>
</organism>
<proteinExistence type="predicted"/>
<sequence>MGWLPFSKSTNAPSDSLGPNQIEQRSHHSVGLGAGNQGFDKTQSDISTTLEQITQDHERPLDIQNVDLTSSSLEETVSGFVRDKPKNLYIIDGEKNIKQSIICTSDTNGGKTCLKLGVNSIELFKTMQKLEYFCSLPDDIDATYFECRKIE</sequence>
<dbReference type="AlphaFoldDB" id="A0A1E4SF73"/>
<reference evidence="3" key="1">
    <citation type="submission" date="2016-05" db="EMBL/GenBank/DDBJ databases">
        <title>Comparative genomics of biotechnologically important yeasts.</title>
        <authorList>
            <consortium name="DOE Joint Genome Institute"/>
            <person name="Riley R."/>
            <person name="Haridas S."/>
            <person name="Wolfe K.H."/>
            <person name="Lopes M.R."/>
            <person name="Hittinger C.T."/>
            <person name="Goker M."/>
            <person name="Salamov A."/>
            <person name="Wisecaver J."/>
            <person name="Long T.M."/>
            <person name="Aerts A.L."/>
            <person name="Barry K."/>
            <person name="Choi C."/>
            <person name="Clum A."/>
            <person name="Coughlan A.Y."/>
            <person name="Deshpande S."/>
            <person name="Douglass A.P."/>
            <person name="Hanson S.J."/>
            <person name="Klenk H.-P."/>
            <person name="Labutti K."/>
            <person name="Lapidus A."/>
            <person name="Lindquist E."/>
            <person name="Lipzen A."/>
            <person name="Meier-Kolthoff J.P."/>
            <person name="Ohm R.A."/>
            <person name="Otillar R.P."/>
            <person name="Pangilinan J."/>
            <person name="Peng Y."/>
            <person name="Rokas A."/>
            <person name="Rosa C.A."/>
            <person name="Scheuner C."/>
            <person name="Sibirny A.A."/>
            <person name="Slot J.C."/>
            <person name="Stielow J.B."/>
            <person name="Sun H."/>
            <person name="Kurtzman C.P."/>
            <person name="Blackwell M."/>
            <person name="Grigoriev I.V."/>
            <person name="Jeffries T.W."/>
        </authorList>
    </citation>
    <scope>NUCLEOTIDE SEQUENCE [LARGE SCALE GENOMIC DNA]</scope>
    <source>
        <strain evidence="3">NRRL Y-17324</strain>
    </source>
</reference>
<gene>
    <name evidence="2" type="ORF">CANTADRAFT_7571</name>
</gene>
<dbReference type="Proteomes" id="UP000094285">
    <property type="component" value="Unassembled WGS sequence"/>
</dbReference>
<name>A0A1E4SF73_9ASCO</name>
<evidence type="ECO:0000256" key="1">
    <source>
        <dbReference type="SAM" id="MobiDB-lite"/>
    </source>
</evidence>
<accession>A0A1E4SF73</accession>
<dbReference type="OrthoDB" id="5277092at2759"/>
<keyword evidence="3" id="KW-1185">Reference proteome</keyword>
<dbReference type="GeneID" id="30985274"/>
<dbReference type="EMBL" id="KV453914">
    <property type="protein sequence ID" value="ODV78115.1"/>
    <property type="molecule type" value="Genomic_DNA"/>
</dbReference>
<feature type="compositionally biased region" description="Polar residues" evidence="1">
    <location>
        <begin position="7"/>
        <end position="22"/>
    </location>
</feature>
<dbReference type="RefSeq" id="XP_020063237.1">
    <property type="nucleotide sequence ID" value="XM_020211138.1"/>
</dbReference>